<dbReference type="PROSITE" id="PS00715">
    <property type="entry name" value="SIGMA70_1"/>
    <property type="match status" value="1"/>
</dbReference>
<evidence type="ECO:0000259" key="9">
    <source>
        <dbReference type="PROSITE" id="PS00716"/>
    </source>
</evidence>
<dbReference type="InterPro" id="IPR007627">
    <property type="entry name" value="RNA_pol_sigma70_r2"/>
</dbReference>
<evidence type="ECO:0000256" key="5">
    <source>
        <dbReference type="ARBA" id="ARBA00023163"/>
    </source>
</evidence>
<evidence type="ECO:0000256" key="2">
    <source>
        <dbReference type="ARBA" id="ARBA00023015"/>
    </source>
</evidence>
<comment type="caution">
    <text evidence="10">The sequence shown here is derived from an EMBL/GenBank/DDBJ whole genome shotgun (WGS) entry which is preliminary data.</text>
</comment>
<proteinExistence type="inferred from homology"/>
<feature type="compositionally biased region" description="Polar residues" evidence="7">
    <location>
        <begin position="18"/>
        <end position="35"/>
    </location>
</feature>
<feature type="region of interest" description="Disordered" evidence="7">
    <location>
        <begin position="1"/>
        <end position="64"/>
    </location>
</feature>
<dbReference type="InterPro" id="IPR050239">
    <property type="entry name" value="Sigma-70_RNA_pol_init_factors"/>
</dbReference>
<dbReference type="CDD" id="cd06171">
    <property type="entry name" value="Sigma70_r4"/>
    <property type="match status" value="1"/>
</dbReference>
<dbReference type="InterPro" id="IPR000943">
    <property type="entry name" value="RNA_pol_sigma70"/>
</dbReference>
<dbReference type="InterPro" id="IPR036388">
    <property type="entry name" value="WH-like_DNA-bd_sf"/>
</dbReference>
<dbReference type="InterPro" id="IPR013324">
    <property type="entry name" value="RNA_pol_sigma_r3/r4-like"/>
</dbReference>
<evidence type="ECO:0000259" key="8">
    <source>
        <dbReference type="PROSITE" id="PS00715"/>
    </source>
</evidence>
<dbReference type="Pfam" id="PF04545">
    <property type="entry name" value="Sigma70_r4"/>
    <property type="match status" value="1"/>
</dbReference>
<dbReference type="RefSeq" id="WP_201375141.1">
    <property type="nucleotide sequence ID" value="NZ_BNJG01000003.1"/>
</dbReference>
<evidence type="ECO:0000256" key="4">
    <source>
        <dbReference type="ARBA" id="ARBA00023125"/>
    </source>
</evidence>
<dbReference type="SUPFAM" id="SSF88946">
    <property type="entry name" value="Sigma2 domain of RNA polymerase sigma factors"/>
    <property type="match status" value="1"/>
</dbReference>
<dbReference type="EMBL" id="BNJG01000003">
    <property type="protein sequence ID" value="GHO58902.1"/>
    <property type="molecule type" value="Genomic_DNA"/>
</dbReference>
<dbReference type="InterPro" id="IPR014284">
    <property type="entry name" value="RNA_pol_sigma-70_dom"/>
</dbReference>
<keyword evidence="2 6" id="KW-0805">Transcription regulation</keyword>
<dbReference type="Pfam" id="PF04542">
    <property type="entry name" value="Sigma70_r2"/>
    <property type="match status" value="1"/>
</dbReference>
<comment type="function">
    <text evidence="6">Sigma factors are initiation factors that promote the attachment of RNA polymerase to specific initiation sites and are then released.</text>
</comment>
<feature type="domain" description="RNA polymerase sigma-70" evidence="8">
    <location>
        <begin position="174"/>
        <end position="187"/>
    </location>
</feature>
<sequence length="382" mass="43601">MSHVMTPLERVEQIPHVSEQTQQTERSPLSYSTVMPQDERLTSDSPEEWFLEEGEEEQDNSQLPVEAEIDTPLIEEHTPEQSASQPEVADDLLTLYLGEMGRSPLLSAEEEIALAKYITQGKKEAWQAEQAHRLPRQRIMHLAEEARARLIEANLRLVVSIARRYMHCGLSLSDLIQEGNIGLMTAVDRFDYTLGYRFSTYATWSIRHTIGRAIADRGRTIRLPAYIVETMGRFAKTRSLLFQKLGREPDIQELAQAMGMDIEATRELLQHQQRTLSLDTPLDDESEISLGDMLDDPYAAVPEETVAHQQMRASIGELLAHLNERERSIIELRYGFRDGENHTLADIGEALHLSRERVRQLETKALSKLRQGCDSQLQDFLL</sequence>
<dbReference type="InterPro" id="IPR013325">
    <property type="entry name" value="RNA_pol_sigma_r2"/>
</dbReference>
<dbReference type="NCBIfam" id="TIGR02937">
    <property type="entry name" value="sigma70-ECF"/>
    <property type="match status" value="1"/>
</dbReference>
<keyword evidence="4 6" id="KW-0238">DNA-binding</keyword>
<keyword evidence="3 6" id="KW-0731">Sigma factor</keyword>
<evidence type="ECO:0000256" key="3">
    <source>
        <dbReference type="ARBA" id="ARBA00023082"/>
    </source>
</evidence>
<gene>
    <name evidence="10" type="ORF">KSB_73770</name>
</gene>
<dbReference type="PANTHER" id="PTHR30603:SF60">
    <property type="entry name" value="RNA POLYMERASE SIGMA FACTOR RPOD"/>
    <property type="match status" value="1"/>
</dbReference>
<dbReference type="Pfam" id="PF00140">
    <property type="entry name" value="Sigma70_r1_2"/>
    <property type="match status" value="1"/>
</dbReference>
<reference evidence="10 11" key="1">
    <citation type="journal article" date="2021" name="Int. J. Syst. Evol. Microbiol.">
        <title>Reticulibacter mediterranei gen. nov., sp. nov., within the new family Reticulibacteraceae fam. nov., and Ktedonospora formicarum gen. nov., sp. nov., Ktedonobacter robiniae sp. nov., Dictyobacter formicarum sp. nov. and Dictyobacter arantiisoli sp. nov., belonging to the class Ktedonobacteria.</title>
        <authorList>
            <person name="Yabe S."/>
            <person name="Zheng Y."/>
            <person name="Wang C.M."/>
            <person name="Sakai Y."/>
            <person name="Abe K."/>
            <person name="Yokota A."/>
            <person name="Donadio S."/>
            <person name="Cavaletti L."/>
            <person name="Monciardini P."/>
        </authorList>
    </citation>
    <scope>NUCLEOTIDE SEQUENCE [LARGE SCALE GENOMIC DNA]</scope>
    <source>
        <strain evidence="10 11">SOSP1-30</strain>
    </source>
</reference>
<feature type="domain" description="RNA polymerase sigma-70" evidence="9">
    <location>
        <begin position="343"/>
        <end position="369"/>
    </location>
</feature>
<dbReference type="SUPFAM" id="SSF88659">
    <property type="entry name" value="Sigma3 and sigma4 domains of RNA polymerase sigma factors"/>
    <property type="match status" value="2"/>
</dbReference>
<evidence type="ECO:0000313" key="10">
    <source>
        <dbReference type="EMBL" id="GHO58902.1"/>
    </source>
</evidence>
<feature type="compositionally biased region" description="Acidic residues" evidence="7">
    <location>
        <begin position="45"/>
        <end position="59"/>
    </location>
</feature>
<name>A0ABQ3V2W5_9CHLR</name>
<dbReference type="Gene3D" id="1.10.10.10">
    <property type="entry name" value="Winged helix-like DNA-binding domain superfamily/Winged helix DNA-binding domain"/>
    <property type="match status" value="2"/>
</dbReference>
<dbReference type="InterPro" id="IPR009042">
    <property type="entry name" value="RNA_pol_sigma70_r1_2"/>
</dbReference>
<protein>
    <recommendedName>
        <fullName evidence="6">RNA polymerase sigma factor</fullName>
    </recommendedName>
</protein>
<evidence type="ECO:0000256" key="7">
    <source>
        <dbReference type="SAM" id="MobiDB-lite"/>
    </source>
</evidence>
<evidence type="ECO:0000256" key="1">
    <source>
        <dbReference type="ARBA" id="ARBA00007788"/>
    </source>
</evidence>
<dbReference type="Pfam" id="PF04539">
    <property type="entry name" value="Sigma70_r3"/>
    <property type="match status" value="1"/>
</dbReference>
<dbReference type="Proteomes" id="UP000654345">
    <property type="component" value="Unassembled WGS sequence"/>
</dbReference>
<dbReference type="Gene3D" id="1.20.120.1810">
    <property type="match status" value="2"/>
</dbReference>
<dbReference type="PRINTS" id="PR00046">
    <property type="entry name" value="SIGMA70FCT"/>
</dbReference>
<dbReference type="PROSITE" id="PS00716">
    <property type="entry name" value="SIGMA70_2"/>
    <property type="match status" value="1"/>
</dbReference>
<dbReference type="InterPro" id="IPR007630">
    <property type="entry name" value="RNA_pol_sigma70_r4"/>
</dbReference>
<comment type="similarity">
    <text evidence="1 6">Belongs to the sigma-70 factor family.</text>
</comment>
<accession>A0ABQ3V2W5</accession>
<evidence type="ECO:0000313" key="11">
    <source>
        <dbReference type="Proteomes" id="UP000654345"/>
    </source>
</evidence>
<dbReference type="PANTHER" id="PTHR30603">
    <property type="entry name" value="RNA POLYMERASE SIGMA FACTOR RPO"/>
    <property type="match status" value="1"/>
</dbReference>
<organism evidence="10 11">
    <name type="scientific">Ktedonobacter robiniae</name>
    <dbReference type="NCBI Taxonomy" id="2778365"/>
    <lineage>
        <taxon>Bacteria</taxon>
        <taxon>Bacillati</taxon>
        <taxon>Chloroflexota</taxon>
        <taxon>Ktedonobacteria</taxon>
        <taxon>Ktedonobacterales</taxon>
        <taxon>Ktedonobacteraceae</taxon>
        <taxon>Ktedonobacter</taxon>
    </lineage>
</organism>
<keyword evidence="11" id="KW-1185">Reference proteome</keyword>
<keyword evidence="5 6" id="KW-0804">Transcription</keyword>
<dbReference type="InterPro" id="IPR007624">
    <property type="entry name" value="RNA_pol_sigma70_r3"/>
</dbReference>
<evidence type="ECO:0000256" key="6">
    <source>
        <dbReference type="RuleBase" id="RU362124"/>
    </source>
</evidence>